<dbReference type="RefSeq" id="WP_386771655.1">
    <property type="nucleotide sequence ID" value="NZ_JBHRUG010000009.1"/>
</dbReference>
<evidence type="ECO:0000313" key="7">
    <source>
        <dbReference type="EMBL" id="MFC3282671.1"/>
    </source>
</evidence>
<organism evidence="7 8">
    <name type="scientific">Litchfieldella rifensis</name>
    <dbReference type="NCBI Taxonomy" id="762643"/>
    <lineage>
        <taxon>Bacteria</taxon>
        <taxon>Pseudomonadati</taxon>
        <taxon>Pseudomonadota</taxon>
        <taxon>Gammaproteobacteria</taxon>
        <taxon>Oceanospirillales</taxon>
        <taxon>Halomonadaceae</taxon>
        <taxon>Litchfieldella</taxon>
    </lineage>
</organism>
<dbReference type="PANTHER" id="PTHR42711:SF5">
    <property type="entry name" value="ABC TRANSPORTER ATP-BINDING PROTEIN NATA"/>
    <property type="match status" value="1"/>
</dbReference>
<keyword evidence="8" id="KW-1185">Reference proteome</keyword>
<feature type="domain" description="ABC transporter" evidence="6">
    <location>
        <begin position="26"/>
        <end position="256"/>
    </location>
</feature>
<dbReference type="SUPFAM" id="SSF52540">
    <property type="entry name" value="P-loop containing nucleoside triphosphate hydrolases"/>
    <property type="match status" value="1"/>
</dbReference>
<gene>
    <name evidence="7" type="ORF">ACFOEV_03515</name>
</gene>
<dbReference type="PROSITE" id="PS00211">
    <property type="entry name" value="ABC_TRANSPORTER_1"/>
    <property type="match status" value="1"/>
</dbReference>
<evidence type="ECO:0000256" key="3">
    <source>
        <dbReference type="ARBA" id="ARBA00022458"/>
    </source>
</evidence>
<reference evidence="8" key="1">
    <citation type="journal article" date="2019" name="Int. J. Syst. Evol. Microbiol.">
        <title>The Global Catalogue of Microorganisms (GCM) 10K type strain sequencing project: providing services to taxonomists for standard genome sequencing and annotation.</title>
        <authorList>
            <consortium name="The Broad Institute Genomics Platform"/>
            <consortium name="The Broad Institute Genome Sequencing Center for Infectious Disease"/>
            <person name="Wu L."/>
            <person name="Ma J."/>
        </authorList>
    </citation>
    <scope>NUCLEOTIDE SEQUENCE [LARGE SCALE GENOMIC DNA]</scope>
    <source>
        <strain evidence="8">CECT 7698</strain>
    </source>
</reference>
<dbReference type="Pfam" id="PF00005">
    <property type="entry name" value="ABC_tran"/>
    <property type="match status" value="1"/>
</dbReference>
<dbReference type="EMBL" id="JBHRUG010000009">
    <property type="protein sequence ID" value="MFC3282671.1"/>
    <property type="molecule type" value="Genomic_DNA"/>
</dbReference>
<dbReference type="NCBIfam" id="TIGR03864">
    <property type="entry name" value="PQQ_ABC_ATP"/>
    <property type="match status" value="1"/>
</dbReference>
<dbReference type="SMART" id="SM00382">
    <property type="entry name" value="AAA"/>
    <property type="match status" value="1"/>
</dbReference>
<evidence type="ECO:0000256" key="5">
    <source>
        <dbReference type="ARBA" id="ARBA00022840"/>
    </source>
</evidence>
<keyword evidence="4" id="KW-0547">Nucleotide-binding</keyword>
<dbReference type="InterPro" id="IPR050763">
    <property type="entry name" value="ABC_transporter_ATP-binding"/>
</dbReference>
<accession>A0ABV7LKH1</accession>
<dbReference type="InterPro" id="IPR022467">
    <property type="entry name" value="ABC_transprt_ATP-bd_su_PQQ"/>
</dbReference>
<dbReference type="InterPro" id="IPR003439">
    <property type="entry name" value="ABC_transporter-like_ATP-bd"/>
</dbReference>
<name>A0ABV7LKH1_9GAMM</name>
<evidence type="ECO:0000256" key="1">
    <source>
        <dbReference type="ARBA" id="ARBA00005417"/>
    </source>
</evidence>
<dbReference type="Proteomes" id="UP001595579">
    <property type="component" value="Unassembled WGS sequence"/>
</dbReference>
<dbReference type="PANTHER" id="PTHR42711">
    <property type="entry name" value="ABC TRANSPORTER ATP-BINDING PROTEIN"/>
    <property type="match status" value="1"/>
</dbReference>
<keyword evidence="2" id="KW-0813">Transport</keyword>
<keyword evidence="5 7" id="KW-0067">ATP-binding</keyword>
<comment type="similarity">
    <text evidence="1">Belongs to the ABC transporter superfamily.</text>
</comment>
<dbReference type="GO" id="GO:0005524">
    <property type="term" value="F:ATP binding"/>
    <property type="evidence" value="ECO:0007669"/>
    <property type="project" value="UniProtKB-KW"/>
</dbReference>
<dbReference type="InterPro" id="IPR027417">
    <property type="entry name" value="P-loop_NTPase"/>
</dbReference>
<dbReference type="Gene3D" id="3.40.50.300">
    <property type="entry name" value="P-loop containing nucleotide triphosphate hydrolases"/>
    <property type="match status" value="1"/>
</dbReference>
<evidence type="ECO:0000256" key="4">
    <source>
        <dbReference type="ARBA" id="ARBA00022741"/>
    </source>
</evidence>
<protein>
    <submittedName>
        <fullName evidence="7">ATP-binding cassette domain-containing protein</fullName>
    </submittedName>
</protein>
<keyword evidence="3" id="KW-0536">Nodulation</keyword>
<evidence type="ECO:0000256" key="2">
    <source>
        <dbReference type="ARBA" id="ARBA00022448"/>
    </source>
</evidence>
<evidence type="ECO:0000313" key="8">
    <source>
        <dbReference type="Proteomes" id="UP001595579"/>
    </source>
</evidence>
<evidence type="ECO:0000259" key="6">
    <source>
        <dbReference type="PROSITE" id="PS50893"/>
    </source>
</evidence>
<comment type="caution">
    <text evidence="7">The sequence shown here is derived from an EMBL/GenBank/DDBJ whole genome shotgun (WGS) entry which is preliminary data.</text>
</comment>
<dbReference type="PROSITE" id="PS50893">
    <property type="entry name" value="ABC_TRANSPORTER_2"/>
    <property type="match status" value="1"/>
</dbReference>
<dbReference type="InterPro" id="IPR003593">
    <property type="entry name" value="AAA+_ATPase"/>
</dbReference>
<sequence>MSRDAAAPSVVTEEVGAGQQHAPVALSVHDLSFSYSGQPVLESVSFALKAGEFAVLLGPNGAGKTTLFSLITRLYDHRQGEIQVGGYDLRRHSVQAHAQMGVVFQQPTLDLDLTVKQNLAYHGALHGMTPAEARRRASQQLTRLEMQGSLRLRVRHLSGGQRRRVEIARGLLHEPRLLLLDEPTVGLDIASRRALVEHVHRLSREQGVAVLWATHLIDEVYPEDRVIVLHHGRICADGGVADVVARARADSIGEAFDRLTEGEAQ</sequence>
<dbReference type="InterPro" id="IPR017871">
    <property type="entry name" value="ABC_transporter-like_CS"/>
</dbReference>
<proteinExistence type="inferred from homology"/>